<reference evidence="6 8" key="1">
    <citation type="journal article" date="2021" name="Mol. Ecol.">
        <title>Polar bear-adapted Ursidibacter maritimus are remarkably conserved after generations in captivity.</title>
        <authorList>
            <person name="Espinosa-Gongora C."/>
            <person name="Hansen M.J."/>
            <person name="Bertelsen M.F."/>
            <person name="Bojesen A.M."/>
        </authorList>
    </citation>
    <scope>NUCLEOTIDE SEQUENCE</scope>
    <source>
        <strain evidence="6">Pb43105x</strain>
        <strain evidence="5 8">Pb43106</strain>
    </source>
</reference>
<dbReference type="EMBL" id="JABULY010000003">
    <property type="protein sequence ID" value="MBV6531930.1"/>
    <property type="molecule type" value="Genomic_DNA"/>
</dbReference>
<comment type="cofactor">
    <cofactor evidence="3">
        <name>heme b</name>
        <dbReference type="ChEBI" id="CHEBI:60344"/>
    </cofactor>
    <text evidence="3">Binds 1 heme b (iron(II)-protoporphyrin IX) group per molecule.</text>
</comment>
<name>A0A949SZX4_9PAST</name>
<feature type="signal peptide" evidence="4">
    <location>
        <begin position="1"/>
        <end position="21"/>
    </location>
</feature>
<dbReference type="InterPro" id="IPR010980">
    <property type="entry name" value="Cyt_c/b562"/>
</dbReference>
<dbReference type="GO" id="GO:0020037">
    <property type="term" value="F:heme binding"/>
    <property type="evidence" value="ECO:0007669"/>
    <property type="project" value="InterPro"/>
</dbReference>
<dbReference type="OrthoDB" id="5689345at2"/>
<comment type="similarity">
    <text evidence="1">Belongs to the cytochrome b562 family.</text>
</comment>
<organism evidence="6 7">
    <name type="scientific">Ursidibacter maritimus</name>
    <dbReference type="NCBI Taxonomy" id="1331689"/>
    <lineage>
        <taxon>Bacteria</taxon>
        <taxon>Pseudomonadati</taxon>
        <taxon>Pseudomonadota</taxon>
        <taxon>Gammaproteobacteria</taxon>
        <taxon>Pasteurellales</taxon>
        <taxon>Pasteurellaceae</taxon>
        <taxon>Ursidibacter</taxon>
    </lineage>
</organism>
<feature type="chain" id="PRO_5037692194" evidence="4">
    <location>
        <begin position="22"/>
        <end position="123"/>
    </location>
</feature>
<evidence type="ECO:0000313" key="8">
    <source>
        <dbReference type="Proteomes" id="UP001196379"/>
    </source>
</evidence>
<evidence type="ECO:0000313" key="7">
    <source>
        <dbReference type="Proteomes" id="UP000732858"/>
    </source>
</evidence>
<dbReference type="GO" id="GO:0042597">
    <property type="term" value="C:periplasmic space"/>
    <property type="evidence" value="ECO:0007669"/>
    <property type="project" value="InterPro"/>
</dbReference>
<protein>
    <submittedName>
        <fullName evidence="6">Cytochrome B562</fullName>
    </submittedName>
</protein>
<dbReference type="SUPFAM" id="SSF47175">
    <property type="entry name" value="Cytochromes"/>
    <property type="match status" value="1"/>
</dbReference>
<evidence type="ECO:0000313" key="5">
    <source>
        <dbReference type="EMBL" id="MBV6531930.1"/>
    </source>
</evidence>
<feature type="binding site" description="axial binding residue" evidence="3">
    <location>
        <position position="27"/>
    </location>
    <ligand>
        <name>heme b</name>
        <dbReference type="ChEBI" id="CHEBI:60344"/>
    </ligand>
    <ligandPart>
        <name>Fe</name>
        <dbReference type="ChEBI" id="CHEBI:18248"/>
    </ligandPart>
</feature>
<dbReference type="Gene3D" id="1.20.120.10">
    <property type="entry name" value="Cytochrome c/b562"/>
    <property type="match status" value="1"/>
</dbReference>
<dbReference type="AlphaFoldDB" id="A0A949SZX4"/>
<keyword evidence="3" id="KW-0349">Heme</keyword>
<accession>A0A949SZX4</accession>
<evidence type="ECO:0000256" key="3">
    <source>
        <dbReference type="PIRSR" id="PIRSR000029-1"/>
    </source>
</evidence>
<keyword evidence="3" id="KW-0408">Iron</keyword>
<keyword evidence="8" id="KW-1185">Reference proteome</keyword>
<keyword evidence="3" id="KW-0479">Metal-binding</keyword>
<dbReference type="EMBL" id="JABUMC010000009">
    <property type="protein sequence ID" value="MBV6546729.1"/>
    <property type="molecule type" value="Genomic_DNA"/>
</dbReference>
<evidence type="ECO:0000256" key="2">
    <source>
        <dbReference type="ARBA" id="ARBA00022729"/>
    </source>
</evidence>
<gene>
    <name evidence="5" type="ORF">HT657_07260</name>
    <name evidence="6" type="ORF">HT672_05435</name>
</gene>
<dbReference type="InterPro" id="IPR009155">
    <property type="entry name" value="Cyt_b562"/>
</dbReference>
<dbReference type="PIRSF" id="PIRSF000029">
    <property type="entry name" value="Cytochrome_b562"/>
    <property type="match status" value="1"/>
</dbReference>
<dbReference type="Proteomes" id="UP000732858">
    <property type="component" value="Unassembled WGS sequence"/>
</dbReference>
<dbReference type="GeneID" id="65549607"/>
<evidence type="ECO:0000256" key="4">
    <source>
        <dbReference type="SAM" id="SignalP"/>
    </source>
</evidence>
<dbReference type="GO" id="GO:0022900">
    <property type="term" value="P:electron transport chain"/>
    <property type="evidence" value="ECO:0007669"/>
    <property type="project" value="InterPro"/>
</dbReference>
<dbReference type="Proteomes" id="UP001196379">
    <property type="component" value="Unassembled WGS sequence"/>
</dbReference>
<comment type="caution">
    <text evidence="6">The sequence shown here is derived from an EMBL/GenBank/DDBJ whole genome shotgun (WGS) entry which is preliminary data.</text>
</comment>
<proteinExistence type="inferred from homology"/>
<dbReference type="RefSeq" id="WP_157403672.1">
    <property type="nucleotide sequence ID" value="NZ_JABULY010000003.1"/>
</dbReference>
<evidence type="ECO:0000256" key="1">
    <source>
        <dbReference type="ARBA" id="ARBA00005523"/>
    </source>
</evidence>
<dbReference type="GO" id="GO:0009055">
    <property type="term" value="F:electron transfer activity"/>
    <property type="evidence" value="ECO:0007669"/>
    <property type="project" value="InterPro"/>
</dbReference>
<dbReference type="Pfam" id="PF07361">
    <property type="entry name" value="Cytochrom_B562"/>
    <property type="match status" value="1"/>
</dbReference>
<keyword evidence="2 4" id="KW-0732">Signal</keyword>
<feature type="binding site" description="axial binding residue" evidence="3">
    <location>
        <position position="119"/>
    </location>
    <ligand>
        <name>heme b</name>
        <dbReference type="ChEBI" id="CHEBI:60344"/>
    </ligand>
    <ligandPart>
        <name>Fe</name>
        <dbReference type="ChEBI" id="CHEBI:18248"/>
    </ligandPart>
</feature>
<dbReference type="GO" id="GO:0005506">
    <property type="term" value="F:iron ion binding"/>
    <property type="evidence" value="ECO:0007669"/>
    <property type="project" value="InterPro"/>
</dbReference>
<sequence length="123" mass="13626">MNKAKQILFASLIAVSTIAAANVSTEMRQMGRNVNGLLRADSVESFQQSATEFLVAAKKAQEKMPSSLDGDQEKFKGYQKGIQEVIDVVEQANQSAKDGKLDEAKTTVEKLNQLKKIYHSEYK</sequence>
<evidence type="ECO:0000313" key="6">
    <source>
        <dbReference type="EMBL" id="MBV6546729.1"/>
    </source>
</evidence>